<proteinExistence type="inferred from homology"/>
<protein>
    <submittedName>
        <fullName evidence="3">Uncharacterized protein</fullName>
    </submittedName>
</protein>
<dbReference type="AlphaFoldDB" id="A0A8H3J3G7"/>
<name>A0A8H3J3G7_9LECA</name>
<dbReference type="PANTHER" id="PTHR12794:SF0">
    <property type="entry name" value="GEM-ASSOCIATED PROTEIN 2"/>
    <property type="match status" value="1"/>
</dbReference>
<dbReference type="GO" id="GO:0032797">
    <property type="term" value="C:SMN complex"/>
    <property type="evidence" value="ECO:0007669"/>
    <property type="project" value="TreeGrafter"/>
</dbReference>
<dbReference type="GO" id="GO:0000387">
    <property type="term" value="P:spliceosomal snRNP assembly"/>
    <property type="evidence" value="ECO:0007669"/>
    <property type="project" value="InterPro"/>
</dbReference>
<accession>A0A8H3J3G7</accession>
<feature type="compositionally biased region" description="Polar residues" evidence="2">
    <location>
        <begin position="361"/>
        <end position="385"/>
    </location>
</feature>
<feature type="compositionally biased region" description="Basic and acidic residues" evidence="2">
    <location>
        <begin position="301"/>
        <end position="311"/>
    </location>
</feature>
<dbReference type="Proteomes" id="UP000664521">
    <property type="component" value="Unassembled WGS sequence"/>
</dbReference>
<evidence type="ECO:0000313" key="3">
    <source>
        <dbReference type="EMBL" id="CAF9940015.1"/>
    </source>
</evidence>
<feature type="region of interest" description="Disordered" evidence="2">
    <location>
        <begin position="346"/>
        <end position="389"/>
    </location>
</feature>
<gene>
    <name evidence="3" type="ORF">HETSPECPRED_002136</name>
</gene>
<dbReference type="OrthoDB" id="428895at2759"/>
<feature type="region of interest" description="Disordered" evidence="2">
    <location>
        <begin position="121"/>
        <end position="140"/>
    </location>
</feature>
<dbReference type="GO" id="GO:0005634">
    <property type="term" value="C:nucleus"/>
    <property type="evidence" value="ECO:0007669"/>
    <property type="project" value="TreeGrafter"/>
</dbReference>
<organism evidence="3 4">
    <name type="scientific">Heterodermia speciosa</name>
    <dbReference type="NCBI Taxonomy" id="116794"/>
    <lineage>
        <taxon>Eukaryota</taxon>
        <taxon>Fungi</taxon>
        <taxon>Dikarya</taxon>
        <taxon>Ascomycota</taxon>
        <taxon>Pezizomycotina</taxon>
        <taxon>Lecanoromycetes</taxon>
        <taxon>OSLEUM clade</taxon>
        <taxon>Lecanoromycetidae</taxon>
        <taxon>Caliciales</taxon>
        <taxon>Physciaceae</taxon>
        <taxon>Heterodermia</taxon>
    </lineage>
</organism>
<comment type="similarity">
    <text evidence="1">Belongs to the gemin-2 family.</text>
</comment>
<dbReference type="Gene3D" id="1.20.58.1070">
    <property type="match status" value="1"/>
</dbReference>
<evidence type="ECO:0000313" key="4">
    <source>
        <dbReference type="Proteomes" id="UP000664521"/>
    </source>
</evidence>
<reference evidence="3" key="1">
    <citation type="submission" date="2021-03" db="EMBL/GenBank/DDBJ databases">
        <authorList>
            <person name="Tagirdzhanova G."/>
        </authorList>
    </citation>
    <scope>NUCLEOTIDE SEQUENCE</scope>
</reference>
<dbReference type="PANTHER" id="PTHR12794">
    <property type="entry name" value="GEMIN2"/>
    <property type="match status" value="1"/>
</dbReference>
<dbReference type="InterPro" id="IPR035426">
    <property type="entry name" value="Gemin2/Brr1"/>
</dbReference>
<feature type="region of interest" description="Disordered" evidence="2">
    <location>
        <begin position="1"/>
        <end position="66"/>
    </location>
</feature>
<dbReference type="EMBL" id="CAJPDS010000142">
    <property type="protein sequence ID" value="CAF9940015.1"/>
    <property type="molecule type" value="Genomic_DNA"/>
</dbReference>
<comment type="caution">
    <text evidence="3">The sequence shown here is derived from an EMBL/GenBank/DDBJ whole genome shotgun (WGS) entry which is preliminary data.</text>
</comment>
<keyword evidence="4" id="KW-1185">Reference proteome</keyword>
<sequence>MSNKRKSPSTDQSGPADPKRHCSSSTDLDDEAPSKGPQPRVDPTYGQRGAFPGLDDSPSDDALFYGPASDGLEYLRMVRSEAKTVPNLLVAKSSMAQQTASLSPDYRQGYYADGAYTATPVPALEGSLPNRHDDEDEEDPQEAYYTAFRARFRSFSSLLEHSPPSNLIPSSASDAAQKLSTGTKPAWRSALGTMPTTIILGQLPQESVLQGLQILQSNLANGSIAKKEFLSLWAWGLLARCRDAGQMGSEEIGILRDLGKTAVWLLRGLRAGMDYLKQEQAQDIDGSDLRSVNGEEEAEVDDRASSRRDQGPETTSSFPPADRILTESTIETPPIANDPLAAGKTNLLSSLTPEPPATLAQDATQPLANGHPTSSDIPSTAQPETDQQREQAIRLYATLDMIVTIVGEFYGQRDLLEGRLVWGEIDLGDFQRP</sequence>
<dbReference type="Pfam" id="PF04938">
    <property type="entry name" value="SIP1"/>
    <property type="match status" value="1"/>
</dbReference>
<feature type="region of interest" description="Disordered" evidence="2">
    <location>
        <begin position="286"/>
        <end position="324"/>
    </location>
</feature>
<evidence type="ECO:0000256" key="1">
    <source>
        <dbReference type="ARBA" id="ARBA00025758"/>
    </source>
</evidence>
<evidence type="ECO:0000256" key="2">
    <source>
        <dbReference type="SAM" id="MobiDB-lite"/>
    </source>
</evidence>